<keyword evidence="2" id="KW-0012">Acyltransferase</keyword>
<evidence type="ECO:0000259" key="3">
    <source>
        <dbReference type="PROSITE" id="PS51186"/>
    </source>
</evidence>
<dbReference type="Gene3D" id="3.40.630.30">
    <property type="match status" value="1"/>
</dbReference>
<dbReference type="InterPro" id="IPR050680">
    <property type="entry name" value="YpeA/RimI_acetyltransf"/>
</dbReference>
<keyword evidence="1 4" id="KW-0808">Transferase</keyword>
<dbReference type="Proteomes" id="UP000448943">
    <property type="component" value="Unassembled WGS sequence"/>
</dbReference>
<sequence length="150" mass="17311">MIKKLDITREEVAREVLKIQLPSYKIEAEMIDFYDIPPLKDNVQTLQKCDEIFLGYYVGEQLAGAISYEIEASILTICRMIVHPDYFRRGIASALLNYLLDLNLEVKKMIVSTGRDNEPAKKLYQKFGFTEVADIEVVKDVFITKLQRNS</sequence>
<dbReference type="SUPFAM" id="SSF55729">
    <property type="entry name" value="Acyl-CoA N-acyltransferases (Nat)"/>
    <property type="match status" value="1"/>
</dbReference>
<keyword evidence="5" id="KW-1185">Reference proteome</keyword>
<dbReference type="AlphaFoldDB" id="A0A6N9Q201"/>
<dbReference type="PANTHER" id="PTHR43420:SF12">
    <property type="entry name" value="N-ACETYLTRANSFERASE DOMAIN-CONTAINING PROTEIN"/>
    <property type="match status" value="1"/>
</dbReference>
<reference evidence="4 5" key="1">
    <citation type="submission" date="2019-01" db="EMBL/GenBank/DDBJ databases">
        <title>Chengkuizengella sp. nov., isolated from deep-sea sediment of East Pacific Ocean.</title>
        <authorList>
            <person name="Yang J."/>
            <person name="Lai Q."/>
            <person name="Shao Z."/>
        </authorList>
    </citation>
    <scope>NUCLEOTIDE SEQUENCE [LARGE SCALE GENOMIC DNA]</scope>
    <source>
        <strain evidence="4 5">YPA3-1-1</strain>
    </source>
</reference>
<dbReference type="PANTHER" id="PTHR43420">
    <property type="entry name" value="ACETYLTRANSFERASE"/>
    <property type="match status" value="1"/>
</dbReference>
<comment type="caution">
    <text evidence="4">The sequence shown here is derived from an EMBL/GenBank/DDBJ whole genome shotgun (WGS) entry which is preliminary data.</text>
</comment>
<proteinExistence type="predicted"/>
<name>A0A6N9Q201_9BACL</name>
<gene>
    <name evidence="4" type="ORF">ERL59_08940</name>
</gene>
<organism evidence="4 5">
    <name type="scientific">Chengkuizengella marina</name>
    <dbReference type="NCBI Taxonomy" id="2507566"/>
    <lineage>
        <taxon>Bacteria</taxon>
        <taxon>Bacillati</taxon>
        <taxon>Bacillota</taxon>
        <taxon>Bacilli</taxon>
        <taxon>Bacillales</taxon>
        <taxon>Paenibacillaceae</taxon>
        <taxon>Chengkuizengella</taxon>
    </lineage>
</organism>
<dbReference type="EMBL" id="SIJB01000021">
    <property type="protein sequence ID" value="NBI29083.1"/>
    <property type="molecule type" value="Genomic_DNA"/>
</dbReference>
<dbReference type="Pfam" id="PF00583">
    <property type="entry name" value="Acetyltransf_1"/>
    <property type="match status" value="1"/>
</dbReference>
<evidence type="ECO:0000256" key="2">
    <source>
        <dbReference type="ARBA" id="ARBA00023315"/>
    </source>
</evidence>
<dbReference type="GO" id="GO:0016747">
    <property type="term" value="F:acyltransferase activity, transferring groups other than amino-acyl groups"/>
    <property type="evidence" value="ECO:0007669"/>
    <property type="project" value="InterPro"/>
</dbReference>
<protein>
    <submittedName>
        <fullName evidence="4">N-acetyltransferase</fullName>
    </submittedName>
</protein>
<evidence type="ECO:0000313" key="5">
    <source>
        <dbReference type="Proteomes" id="UP000448943"/>
    </source>
</evidence>
<dbReference type="InterPro" id="IPR000182">
    <property type="entry name" value="GNAT_dom"/>
</dbReference>
<dbReference type="InterPro" id="IPR016181">
    <property type="entry name" value="Acyl_CoA_acyltransferase"/>
</dbReference>
<evidence type="ECO:0000313" key="4">
    <source>
        <dbReference type="EMBL" id="NBI29083.1"/>
    </source>
</evidence>
<dbReference type="CDD" id="cd04301">
    <property type="entry name" value="NAT_SF"/>
    <property type="match status" value="1"/>
</dbReference>
<dbReference type="PROSITE" id="PS51186">
    <property type="entry name" value="GNAT"/>
    <property type="match status" value="1"/>
</dbReference>
<accession>A0A6N9Q201</accession>
<dbReference type="OrthoDB" id="46888at2"/>
<feature type="domain" description="N-acetyltransferase" evidence="3">
    <location>
        <begin position="1"/>
        <end position="148"/>
    </location>
</feature>
<evidence type="ECO:0000256" key="1">
    <source>
        <dbReference type="ARBA" id="ARBA00022679"/>
    </source>
</evidence>
<dbReference type="RefSeq" id="WP_160645885.1">
    <property type="nucleotide sequence ID" value="NZ_SIJB01000021.1"/>
</dbReference>